<evidence type="ECO:0000313" key="1">
    <source>
        <dbReference type="EMBL" id="MVU76004.1"/>
    </source>
</evidence>
<dbReference type="CDD" id="cd06223">
    <property type="entry name" value="PRTases_typeI"/>
    <property type="match status" value="1"/>
</dbReference>
<name>A0A7K1UNU4_9NOCA</name>
<keyword evidence="2" id="KW-1185">Reference proteome</keyword>
<dbReference type="EMBL" id="WRPP01000001">
    <property type="protein sequence ID" value="MVU76004.1"/>
    <property type="molecule type" value="Genomic_DNA"/>
</dbReference>
<dbReference type="AlphaFoldDB" id="A0A7K1UNU4"/>
<dbReference type="InterPro" id="IPR000836">
    <property type="entry name" value="PRTase_dom"/>
</dbReference>
<organism evidence="1 2">
    <name type="scientific">Nocardia terrae</name>
    <dbReference type="NCBI Taxonomy" id="2675851"/>
    <lineage>
        <taxon>Bacteria</taxon>
        <taxon>Bacillati</taxon>
        <taxon>Actinomycetota</taxon>
        <taxon>Actinomycetes</taxon>
        <taxon>Mycobacteriales</taxon>
        <taxon>Nocardiaceae</taxon>
        <taxon>Nocardia</taxon>
    </lineage>
</organism>
<accession>A0A7K1UNU4</accession>
<gene>
    <name evidence="1" type="ORF">GPX89_01950</name>
</gene>
<dbReference type="SUPFAM" id="SSF53271">
    <property type="entry name" value="PRTase-like"/>
    <property type="match status" value="1"/>
</dbReference>
<sequence>MDTALSWRRIYLDCDELPIRHIDLSFGINYVRRPVKDGRRDMFRHCLEWPALLPTQLKDLVALLNEALVLPMTEEFDALLALDWYKIPDDDLPPEAWDNTEVGEMVRQAKYFVTNASRQRAARKDLVRRLADAMVRHPALNSAFYVVSVPGHQGDGTSTGELIAADLAARTGKTLVSTTGQPRPERKDDRSVDLVGMFTLPMKLDAPCVIVDDVYRSGDTIRQVARVARQAGAPRVYGLAAAKTIRS</sequence>
<evidence type="ECO:0000313" key="2">
    <source>
        <dbReference type="Proteomes" id="UP000466794"/>
    </source>
</evidence>
<reference evidence="1 2" key="1">
    <citation type="submission" date="2019-12" db="EMBL/GenBank/DDBJ databases">
        <title>Nocardia sp. nov. ET3-3 isolated from soil.</title>
        <authorList>
            <person name="Kanchanasin P."/>
            <person name="Tanasupawat S."/>
            <person name="Yuki M."/>
            <person name="Kudo T."/>
        </authorList>
    </citation>
    <scope>NUCLEOTIDE SEQUENCE [LARGE SCALE GENOMIC DNA]</scope>
    <source>
        <strain evidence="1 2">ET3-3</strain>
    </source>
</reference>
<dbReference type="RefSeq" id="WP_157354765.1">
    <property type="nucleotide sequence ID" value="NZ_WRPP01000001.1"/>
</dbReference>
<dbReference type="InterPro" id="IPR029057">
    <property type="entry name" value="PRTase-like"/>
</dbReference>
<protein>
    <recommendedName>
        <fullName evidence="3">Phosphoribosyltransferase</fullName>
    </recommendedName>
</protein>
<evidence type="ECO:0008006" key="3">
    <source>
        <dbReference type="Google" id="ProtNLM"/>
    </source>
</evidence>
<comment type="caution">
    <text evidence="1">The sequence shown here is derived from an EMBL/GenBank/DDBJ whole genome shotgun (WGS) entry which is preliminary data.</text>
</comment>
<proteinExistence type="predicted"/>
<dbReference type="Proteomes" id="UP000466794">
    <property type="component" value="Unassembled WGS sequence"/>
</dbReference>
<dbReference type="Gene3D" id="3.40.50.2020">
    <property type="match status" value="1"/>
</dbReference>